<dbReference type="EMBL" id="JAJVDC020000035">
    <property type="protein sequence ID" value="KAL1632027.1"/>
    <property type="molecule type" value="Genomic_DNA"/>
</dbReference>
<evidence type="ECO:0000313" key="3">
    <source>
        <dbReference type="Proteomes" id="UP001521116"/>
    </source>
</evidence>
<comment type="caution">
    <text evidence="2">The sequence shown here is derived from an EMBL/GenBank/DDBJ whole genome shotgun (WGS) entry which is preliminary data.</text>
</comment>
<feature type="region of interest" description="Disordered" evidence="1">
    <location>
        <begin position="1"/>
        <end position="108"/>
    </location>
</feature>
<feature type="compositionally biased region" description="Low complexity" evidence="1">
    <location>
        <begin position="97"/>
        <end position="106"/>
    </location>
</feature>
<feature type="compositionally biased region" description="Polar residues" evidence="1">
    <location>
        <begin position="77"/>
        <end position="87"/>
    </location>
</feature>
<accession>A0ABR3SY51</accession>
<sequence length="467" mass="52523">MAEAPSPPSGSQAEQQDPSQNTGSSPTSTAVPGGESDEEALVNSGNEASNTDLNASYTISSSDDSNTDASNNDERPSPSQSQEISSTHESEEENADSEGSTCSSDSSLEDVAVPIPATKLEDLIRQIQNLELVLHVKPENELALPHKELRNLNCLVVLLERVGPWTHEDMKPVLLEQVEYLVRRLGELVALYPKYLGAREERVRRTNSSDKQLQGDWFDEVMMVTRARQAQVLWTMSRIRTIFNGWIYDEELQGRCNNLDDFIEGHEMELRMNARENPKLLPMFKRMSILHPLEQQVASIKKGSKPRPGVDPPVDAQTTYGNAYVDSALVNMIGDASPFHPEAYLKIYGIKHSDFGIATTVPGMVHALNIKGTLSLTPNIVDYFSRVRLLWDADAAIKHFNRLKWKGELFEPRAEKSQCNHYTMHFVLKKLYKIKLRPGLVYPTKEEEDRRLGVGRAKPLIYRYTSD</sequence>
<evidence type="ECO:0000313" key="2">
    <source>
        <dbReference type="EMBL" id="KAL1632027.1"/>
    </source>
</evidence>
<feature type="compositionally biased region" description="Low complexity" evidence="1">
    <location>
        <begin position="54"/>
        <end position="70"/>
    </location>
</feature>
<proteinExistence type="predicted"/>
<organism evidence="2 3">
    <name type="scientific">Neofusicoccum ribis</name>
    <dbReference type="NCBI Taxonomy" id="45134"/>
    <lineage>
        <taxon>Eukaryota</taxon>
        <taxon>Fungi</taxon>
        <taxon>Dikarya</taxon>
        <taxon>Ascomycota</taxon>
        <taxon>Pezizomycotina</taxon>
        <taxon>Dothideomycetes</taxon>
        <taxon>Dothideomycetes incertae sedis</taxon>
        <taxon>Botryosphaeriales</taxon>
        <taxon>Botryosphaeriaceae</taxon>
        <taxon>Neofusicoccum</taxon>
    </lineage>
</organism>
<name>A0ABR3SY51_9PEZI</name>
<evidence type="ECO:0000256" key="1">
    <source>
        <dbReference type="SAM" id="MobiDB-lite"/>
    </source>
</evidence>
<reference evidence="2 3" key="1">
    <citation type="submission" date="2024-02" db="EMBL/GenBank/DDBJ databases">
        <title>De novo assembly and annotation of 12 fungi associated with fruit tree decline syndrome in Ontario, Canada.</title>
        <authorList>
            <person name="Sulman M."/>
            <person name="Ellouze W."/>
            <person name="Ilyukhin E."/>
        </authorList>
    </citation>
    <scope>NUCLEOTIDE SEQUENCE [LARGE SCALE GENOMIC DNA]</scope>
    <source>
        <strain evidence="2 3">M1-105</strain>
    </source>
</reference>
<gene>
    <name evidence="2" type="ORF">SLS56_004072</name>
</gene>
<protein>
    <submittedName>
        <fullName evidence="2">Uncharacterized protein</fullName>
    </submittedName>
</protein>
<keyword evidence="3" id="KW-1185">Reference proteome</keyword>
<dbReference type="Proteomes" id="UP001521116">
    <property type="component" value="Unassembled WGS sequence"/>
</dbReference>
<feature type="compositionally biased region" description="Polar residues" evidence="1">
    <location>
        <begin position="9"/>
        <end position="30"/>
    </location>
</feature>
<feature type="compositionally biased region" description="Polar residues" evidence="1">
    <location>
        <begin position="43"/>
        <end position="53"/>
    </location>
</feature>